<evidence type="ECO:0000256" key="2">
    <source>
        <dbReference type="ARBA" id="ARBA00022692"/>
    </source>
</evidence>
<protein>
    <submittedName>
        <fullName evidence="6">Putative murein hydrolase (TIGR00659 family)</fullName>
    </submittedName>
</protein>
<proteinExistence type="predicted"/>
<sequence length="238" mass="25115">MTAREAAVVTESLLYLVLTLAIYALVRKAQARFKTPLLNPVLIGIAVLVPLLVALKVPYQSYMQGGRFINFFLEPAVVALAYPLYQQLDLIRAQWKALLSTCLLGVLVAMTSGLVIAWLLGADRPVLLSMAAKSVTTPIAMGVSERIGGIASLTAVLVLFAGVTGAILGPWLLTLCKVKSPQARGLAMGCAAHAIGTARIVEESAEAAAFSSLALSLCGIITAFVAPLVVPLLTEWML</sequence>
<keyword evidence="3 5" id="KW-1133">Transmembrane helix</keyword>
<dbReference type="Proteomes" id="UP000268033">
    <property type="component" value="Unassembled WGS sequence"/>
</dbReference>
<dbReference type="Pfam" id="PF04172">
    <property type="entry name" value="LrgB"/>
    <property type="match status" value="1"/>
</dbReference>
<feature type="transmembrane region" description="Helical" evidence="5">
    <location>
        <begin position="97"/>
        <end position="120"/>
    </location>
</feature>
<comment type="subcellular location">
    <subcellularLocation>
        <location evidence="1">Membrane</location>
        <topology evidence="1">Multi-pass membrane protein</topology>
    </subcellularLocation>
</comment>
<dbReference type="RefSeq" id="WP_123421853.1">
    <property type="nucleotide sequence ID" value="NZ_RJUL01000006.1"/>
</dbReference>
<reference evidence="6 7" key="1">
    <citation type="submission" date="2018-11" db="EMBL/GenBank/DDBJ databases">
        <title>Genomic Encyclopedia of Type Strains, Phase IV (KMG-IV): sequencing the most valuable type-strain genomes for metagenomic binning, comparative biology and taxonomic classification.</title>
        <authorList>
            <person name="Goeker M."/>
        </authorList>
    </citation>
    <scope>NUCLEOTIDE SEQUENCE [LARGE SCALE GENOMIC DNA]</scope>
    <source>
        <strain evidence="6 7">DSM 21945</strain>
    </source>
</reference>
<name>A0A3N1PAB3_9GAMM</name>
<keyword evidence="4 5" id="KW-0472">Membrane</keyword>
<dbReference type="PANTHER" id="PTHR30249:SF0">
    <property type="entry name" value="PLASTIDAL GLYCOLATE_GLYCERATE TRANSLOCATOR 1, CHLOROPLASTIC"/>
    <property type="match status" value="1"/>
</dbReference>
<dbReference type="GO" id="GO:0016787">
    <property type="term" value="F:hydrolase activity"/>
    <property type="evidence" value="ECO:0007669"/>
    <property type="project" value="UniProtKB-KW"/>
</dbReference>
<dbReference type="InterPro" id="IPR007300">
    <property type="entry name" value="CidB/LrgB"/>
</dbReference>
<dbReference type="PANTHER" id="PTHR30249">
    <property type="entry name" value="PUTATIVE SEROTONIN TRANSPORTER"/>
    <property type="match status" value="1"/>
</dbReference>
<feature type="transmembrane region" description="Helical" evidence="5">
    <location>
        <begin position="207"/>
        <end position="233"/>
    </location>
</feature>
<evidence type="ECO:0000256" key="3">
    <source>
        <dbReference type="ARBA" id="ARBA00022989"/>
    </source>
</evidence>
<feature type="transmembrane region" description="Helical" evidence="5">
    <location>
        <begin position="67"/>
        <end position="85"/>
    </location>
</feature>
<accession>A0A3N1PAB3</accession>
<dbReference type="AlphaFoldDB" id="A0A3N1PAB3"/>
<dbReference type="EMBL" id="RJUL01000006">
    <property type="protein sequence ID" value="ROQ24979.1"/>
    <property type="molecule type" value="Genomic_DNA"/>
</dbReference>
<keyword evidence="7" id="KW-1185">Reference proteome</keyword>
<comment type="caution">
    <text evidence="6">The sequence shown here is derived from an EMBL/GenBank/DDBJ whole genome shotgun (WGS) entry which is preliminary data.</text>
</comment>
<dbReference type="NCBIfam" id="TIGR00659">
    <property type="entry name" value="CidB/LrgB family autolysis modulator"/>
    <property type="match status" value="1"/>
</dbReference>
<evidence type="ECO:0000313" key="6">
    <source>
        <dbReference type="EMBL" id="ROQ24979.1"/>
    </source>
</evidence>
<evidence type="ECO:0000256" key="4">
    <source>
        <dbReference type="ARBA" id="ARBA00023136"/>
    </source>
</evidence>
<keyword evidence="2 5" id="KW-0812">Transmembrane</keyword>
<feature type="transmembrane region" description="Helical" evidence="5">
    <location>
        <begin position="37"/>
        <end position="55"/>
    </location>
</feature>
<evidence type="ECO:0000313" key="7">
    <source>
        <dbReference type="Proteomes" id="UP000268033"/>
    </source>
</evidence>
<keyword evidence="6" id="KW-0378">Hydrolase</keyword>
<feature type="transmembrane region" description="Helical" evidence="5">
    <location>
        <begin position="150"/>
        <end position="173"/>
    </location>
</feature>
<feature type="transmembrane region" description="Helical" evidence="5">
    <location>
        <begin position="6"/>
        <end position="25"/>
    </location>
</feature>
<dbReference type="InterPro" id="IPR005261">
    <property type="entry name" value="YohK-like"/>
</dbReference>
<gene>
    <name evidence="6" type="ORF">EDC28_106227</name>
</gene>
<organism evidence="6 7">
    <name type="scientific">Gallaecimonas pentaromativorans</name>
    <dbReference type="NCBI Taxonomy" id="584787"/>
    <lineage>
        <taxon>Bacteria</taxon>
        <taxon>Pseudomonadati</taxon>
        <taxon>Pseudomonadota</taxon>
        <taxon>Gammaproteobacteria</taxon>
        <taxon>Enterobacterales</taxon>
        <taxon>Gallaecimonadaceae</taxon>
        <taxon>Gallaecimonas</taxon>
    </lineage>
</organism>
<dbReference type="GO" id="GO:0016020">
    <property type="term" value="C:membrane"/>
    <property type="evidence" value="ECO:0007669"/>
    <property type="project" value="UniProtKB-SubCell"/>
</dbReference>
<dbReference type="STRING" id="584787.GCA_001247655_03977"/>
<evidence type="ECO:0000256" key="5">
    <source>
        <dbReference type="SAM" id="Phobius"/>
    </source>
</evidence>
<evidence type="ECO:0000256" key="1">
    <source>
        <dbReference type="ARBA" id="ARBA00004141"/>
    </source>
</evidence>